<sequence length="78" mass="8978">MITARRSEPGDNTQIKDFRFQLCLPCWIRALLDIGMTRSLTLVHPLCPQDVRMRHQPRPGLTAPHKRHLPRSVGSVRP</sequence>
<gene>
    <name evidence="2" type="ORF">ElyMa_006893800</name>
</gene>
<evidence type="ECO:0000313" key="2">
    <source>
        <dbReference type="EMBL" id="GFS20218.1"/>
    </source>
</evidence>
<accession>A0AAV4JE96</accession>
<evidence type="ECO:0000256" key="1">
    <source>
        <dbReference type="SAM" id="MobiDB-lite"/>
    </source>
</evidence>
<feature type="region of interest" description="Disordered" evidence="1">
    <location>
        <begin position="54"/>
        <end position="78"/>
    </location>
</feature>
<dbReference type="AlphaFoldDB" id="A0AAV4JE96"/>
<proteinExistence type="predicted"/>
<keyword evidence="3" id="KW-1185">Reference proteome</keyword>
<organism evidence="2 3">
    <name type="scientific">Elysia marginata</name>
    <dbReference type="NCBI Taxonomy" id="1093978"/>
    <lineage>
        <taxon>Eukaryota</taxon>
        <taxon>Metazoa</taxon>
        <taxon>Spiralia</taxon>
        <taxon>Lophotrochozoa</taxon>
        <taxon>Mollusca</taxon>
        <taxon>Gastropoda</taxon>
        <taxon>Heterobranchia</taxon>
        <taxon>Euthyneura</taxon>
        <taxon>Panpulmonata</taxon>
        <taxon>Sacoglossa</taxon>
        <taxon>Placobranchoidea</taxon>
        <taxon>Plakobranchidae</taxon>
        <taxon>Elysia</taxon>
    </lineage>
</organism>
<dbReference type="Proteomes" id="UP000762676">
    <property type="component" value="Unassembled WGS sequence"/>
</dbReference>
<protein>
    <submittedName>
        <fullName evidence="2">Uncharacterized protein</fullName>
    </submittedName>
</protein>
<name>A0AAV4JE96_9GAST</name>
<comment type="caution">
    <text evidence="2">The sequence shown here is derived from an EMBL/GenBank/DDBJ whole genome shotgun (WGS) entry which is preliminary data.</text>
</comment>
<dbReference type="EMBL" id="BMAT01013781">
    <property type="protein sequence ID" value="GFS20218.1"/>
    <property type="molecule type" value="Genomic_DNA"/>
</dbReference>
<reference evidence="2 3" key="1">
    <citation type="journal article" date="2021" name="Elife">
        <title>Chloroplast acquisition without the gene transfer in kleptoplastic sea slugs, Plakobranchus ocellatus.</title>
        <authorList>
            <person name="Maeda T."/>
            <person name="Takahashi S."/>
            <person name="Yoshida T."/>
            <person name="Shimamura S."/>
            <person name="Takaki Y."/>
            <person name="Nagai Y."/>
            <person name="Toyoda A."/>
            <person name="Suzuki Y."/>
            <person name="Arimoto A."/>
            <person name="Ishii H."/>
            <person name="Satoh N."/>
            <person name="Nishiyama T."/>
            <person name="Hasebe M."/>
            <person name="Maruyama T."/>
            <person name="Minagawa J."/>
            <person name="Obokata J."/>
            <person name="Shigenobu S."/>
        </authorList>
    </citation>
    <scope>NUCLEOTIDE SEQUENCE [LARGE SCALE GENOMIC DNA]</scope>
</reference>
<evidence type="ECO:0000313" key="3">
    <source>
        <dbReference type="Proteomes" id="UP000762676"/>
    </source>
</evidence>